<dbReference type="PANTHER" id="PTHR43133:SF51">
    <property type="entry name" value="RNA POLYMERASE SIGMA FACTOR"/>
    <property type="match status" value="1"/>
</dbReference>
<evidence type="ECO:0000256" key="2">
    <source>
        <dbReference type="ARBA" id="ARBA00023082"/>
    </source>
</evidence>
<dbReference type="GO" id="GO:0006352">
    <property type="term" value="P:DNA-templated transcription initiation"/>
    <property type="evidence" value="ECO:0007669"/>
    <property type="project" value="InterPro"/>
</dbReference>
<evidence type="ECO:0000256" key="1">
    <source>
        <dbReference type="ARBA" id="ARBA00023015"/>
    </source>
</evidence>
<dbReference type="SUPFAM" id="SSF88946">
    <property type="entry name" value="Sigma2 domain of RNA polymerase sigma factors"/>
    <property type="match status" value="1"/>
</dbReference>
<accession>A0A5B9MK52</accession>
<keyword evidence="1" id="KW-0805">Transcription regulation</keyword>
<dbReference type="AlphaFoldDB" id="A0A5B9MK52"/>
<gene>
    <name evidence="4" type="ORF">Mal15_53400</name>
</gene>
<dbReference type="RefSeq" id="WP_147870361.1">
    <property type="nucleotide sequence ID" value="NZ_CP036264.1"/>
</dbReference>
<proteinExistence type="predicted"/>
<keyword evidence="5" id="KW-1185">Reference proteome</keyword>
<dbReference type="KEGG" id="smam:Mal15_53400"/>
<dbReference type="Gene3D" id="1.10.10.10">
    <property type="entry name" value="Winged helix-like DNA-binding domain superfamily/Winged helix DNA-binding domain"/>
    <property type="match status" value="1"/>
</dbReference>
<evidence type="ECO:0000313" key="4">
    <source>
        <dbReference type="EMBL" id="QEG01264.1"/>
    </source>
</evidence>
<organism evidence="4 5">
    <name type="scientific">Stieleria maiorica</name>
    <dbReference type="NCBI Taxonomy" id="2795974"/>
    <lineage>
        <taxon>Bacteria</taxon>
        <taxon>Pseudomonadati</taxon>
        <taxon>Planctomycetota</taxon>
        <taxon>Planctomycetia</taxon>
        <taxon>Pirellulales</taxon>
        <taxon>Pirellulaceae</taxon>
        <taxon>Stieleria</taxon>
    </lineage>
</organism>
<dbReference type="GO" id="GO:0016987">
    <property type="term" value="F:sigma factor activity"/>
    <property type="evidence" value="ECO:0007669"/>
    <property type="project" value="UniProtKB-KW"/>
</dbReference>
<dbReference type="InterPro" id="IPR036388">
    <property type="entry name" value="WH-like_DNA-bd_sf"/>
</dbReference>
<reference evidence="4 5" key="1">
    <citation type="submission" date="2019-02" db="EMBL/GenBank/DDBJ databases">
        <title>Planctomycetal bacteria perform biofilm scaping via a novel small molecule.</title>
        <authorList>
            <person name="Jeske O."/>
            <person name="Boedeker C."/>
            <person name="Wiegand S."/>
            <person name="Breitling P."/>
            <person name="Kallscheuer N."/>
            <person name="Jogler M."/>
            <person name="Rohde M."/>
            <person name="Petersen J."/>
            <person name="Medema M.H."/>
            <person name="Surup F."/>
            <person name="Jogler C."/>
        </authorList>
    </citation>
    <scope>NUCLEOTIDE SEQUENCE [LARGE SCALE GENOMIC DNA]</scope>
    <source>
        <strain evidence="4 5">Mal15</strain>
    </source>
</reference>
<dbReference type="EMBL" id="CP036264">
    <property type="protein sequence ID" value="QEG01264.1"/>
    <property type="molecule type" value="Genomic_DNA"/>
</dbReference>
<sequence length="242" mass="27534">MTDSASNPSFETTRWSVVISTGKDDSRSARDAMELLCQRYWFPLFAFIRRRGYDEPDAEDLVQAFFARVVEKNVFTIADRSRGRFRTFLLSSLENFLANEKAKANALRRGGGKSIISLDRKDAHGKPMNVIATDSLPQDEFNRQWAITVLNEVLDSVRQRYQREGNAALFDALSPYLSIAGDRKPYAQVADSLGMSPSHVKVAVHRLRRRYRKQLEIEIASTVESPEQIEDEIRQLFQALGG</sequence>
<dbReference type="Gene3D" id="1.10.1740.10">
    <property type="match status" value="1"/>
</dbReference>
<keyword evidence="2" id="KW-0731">Sigma factor</keyword>
<dbReference type="InterPro" id="IPR013325">
    <property type="entry name" value="RNA_pol_sigma_r2"/>
</dbReference>
<dbReference type="PANTHER" id="PTHR43133">
    <property type="entry name" value="RNA POLYMERASE ECF-TYPE SIGMA FACTO"/>
    <property type="match status" value="1"/>
</dbReference>
<protein>
    <submittedName>
        <fullName evidence="4">RNA polymerase sigma factor</fullName>
    </submittedName>
</protein>
<keyword evidence="3" id="KW-0804">Transcription</keyword>
<evidence type="ECO:0000256" key="3">
    <source>
        <dbReference type="ARBA" id="ARBA00023163"/>
    </source>
</evidence>
<dbReference type="InterPro" id="IPR039425">
    <property type="entry name" value="RNA_pol_sigma-70-like"/>
</dbReference>
<dbReference type="NCBIfam" id="TIGR02937">
    <property type="entry name" value="sigma70-ECF"/>
    <property type="match status" value="1"/>
</dbReference>
<dbReference type="Proteomes" id="UP000321353">
    <property type="component" value="Chromosome"/>
</dbReference>
<dbReference type="InterPro" id="IPR014284">
    <property type="entry name" value="RNA_pol_sigma-70_dom"/>
</dbReference>
<name>A0A5B9MK52_9BACT</name>
<evidence type="ECO:0000313" key="5">
    <source>
        <dbReference type="Proteomes" id="UP000321353"/>
    </source>
</evidence>